<evidence type="ECO:0000313" key="3">
    <source>
        <dbReference type="Proteomes" id="UP001626550"/>
    </source>
</evidence>
<gene>
    <name evidence="2" type="primary">NPRL3_2</name>
    <name evidence="2" type="ORF">Ciccas_008771</name>
</gene>
<dbReference type="AlphaFoldDB" id="A0ABD2PZ54"/>
<proteinExistence type="inferred from homology"/>
<reference evidence="2 3" key="1">
    <citation type="submission" date="2024-11" db="EMBL/GenBank/DDBJ databases">
        <title>Adaptive evolution of stress response genes in parasites aligns with host niche diversity.</title>
        <authorList>
            <person name="Hahn C."/>
            <person name="Resl P."/>
        </authorList>
    </citation>
    <scope>NUCLEOTIDE SEQUENCE [LARGE SCALE GENOMIC DNA]</scope>
    <source>
        <strain evidence="2">EGGRZ-B1_66</strain>
        <tissue evidence="2">Body</tissue>
    </source>
</reference>
<dbReference type="PANTHER" id="PTHR13153:SF5">
    <property type="entry name" value="GATOR COMPLEX PROTEIN NPRL3"/>
    <property type="match status" value="1"/>
</dbReference>
<dbReference type="GO" id="GO:0005764">
    <property type="term" value="C:lysosome"/>
    <property type="evidence" value="ECO:0007669"/>
    <property type="project" value="UniProtKB-SubCell"/>
</dbReference>
<protein>
    <recommendedName>
        <fullName evidence="1">GATOR complex protein NPRL3</fullName>
    </recommendedName>
    <alternativeName>
        <fullName evidence="1">Nitrogen permease regulator 3-like protein</fullName>
    </alternativeName>
</protein>
<dbReference type="GO" id="GO:1990130">
    <property type="term" value="C:GATOR1 complex"/>
    <property type="evidence" value="ECO:0007669"/>
    <property type="project" value="UniProtKB-UniRule"/>
</dbReference>
<sequence>MPVGVVPPRPSLFSWKPEEIYPRGIILSSCDSDGDHLLFWHQADWCDFPKPSQGVARPDSNPLSVSHFYNCSVTHEPSLGLTALAAVGLSSATQAQNNRLEAIDEVPILSGLENSFILSLLHPKFSASQKPLNLKVDNRVFVGYSFNLSPTDVEPGKTCSCPCNDSENPCPTCLPDSKCFRPDGSVSRFSVAFVFDQHAGPTLRMSYCELAKNVGIQLRRAELFLGYLSNEQSLILNIIDQFSYSREKTNVAKSNVNESPSCYGEESPEYQANNSCSFEEPPSKDVNLSQYLADKSGLCHTLQTIFESASYTGYVNVLVSIIYHDVPVQVSWSRDSGEVKPQINQLYEVFFIIPHRVYCIDSGEERHADPKSKCRNSEVYSVELANEKGLERRGRSSFKFNVVGPILGIKPSVVWHALDSLRPYHSILLIRPVEQIIDKYLPSDVNSSLIEFMRNIDPTKSLMEMTASFNSQDQCLRIASWLIFRGHAIIIGKIDPGNVYSLSPASKHWMNPSMVLEFAHQFPTVNLAETLSSFSAALSLEEHRQMYKDNARLKGPELYFSRDDPCETPLTPSAHSINELSLLDKLHVIAEKQDPLSKSQSLSTLNEDEVSTPVTVRKLQSQLGINRDEEASEGAQMDGHKVAQLCSWQALHWNQIVVIIAWLLQKRLLVQKHLTFYPLLCRDKLARLNSMNRKLSLPVSLAQE</sequence>
<evidence type="ECO:0000256" key="1">
    <source>
        <dbReference type="RuleBase" id="RU368069"/>
    </source>
</evidence>
<evidence type="ECO:0000313" key="2">
    <source>
        <dbReference type="EMBL" id="KAL3312634.1"/>
    </source>
</evidence>
<keyword evidence="1" id="KW-0458">Lysosome</keyword>
<dbReference type="PANTHER" id="PTHR13153">
    <property type="entry name" value="CGTHBA PROTEIN -14 GENE PROTEIN"/>
    <property type="match status" value="1"/>
</dbReference>
<comment type="function">
    <text evidence="1">As a component of the GATOR1 complex functions as an inhibitor of the amino acid-sensing branch of the TORC1 pathway.</text>
</comment>
<comment type="similarity">
    <text evidence="1">Belongs to the NPR3 family.</text>
</comment>
<dbReference type="Pfam" id="PF03666">
    <property type="entry name" value="NPR3"/>
    <property type="match status" value="1"/>
</dbReference>
<accession>A0ABD2PZ54</accession>
<keyword evidence="1" id="KW-0732">Signal</keyword>
<keyword evidence="3" id="KW-1185">Reference proteome</keyword>
<dbReference type="EMBL" id="JBJKFK010001620">
    <property type="protein sequence ID" value="KAL3312634.1"/>
    <property type="molecule type" value="Genomic_DNA"/>
</dbReference>
<dbReference type="InterPro" id="IPR005365">
    <property type="entry name" value="Npr3"/>
</dbReference>
<comment type="subcellular location">
    <subcellularLocation>
        <location evidence="1">Lysosome</location>
    </subcellularLocation>
</comment>
<organism evidence="2 3">
    <name type="scientific">Cichlidogyrus casuarinus</name>
    <dbReference type="NCBI Taxonomy" id="1844966"/>
    <lineage>
        <taxon>Eukaryota</taxon>
        <taxon>Metazoa</taxon>
        <taxon>Spiralia</taxon>
        <taxon>Lophotrochozoa</taxon>
        <taxon>Platyhelminthes</taxon>
        <taxon>Monogenea</taxon>
        <taxon>Monopisthocotylea</taxon>
        <taxon>Dactylogyridea</taxon>
        <taxon>Ancyrocephalidae</taxon>
        <taxon>Cichlidogyrus</taxon>
    </lineage>
</organism>
<dbReference type="Proteomes" id="UP001626550">
    <property type="component" value="Unassembled WGS sequence"/>
</dbReference>
<comment type="caution">
    <text evidence="2">The sequence shown here is derived from an EMBL/GenBank/DDBJ whole genome shotgun (WGS) entry which is preliminary data.</text>
</comment>
<dbReference type="GO" id="GO:0034198">
    <property type="term" value="P:cellular response to amino acid starvation"/>
    <property type="evidence" value="ECO:0007669"/>
    <property type="project" value="UniProtKB-UniRule"/>
</dbReference>
<name>A0ABD2PZ54_9PLAT</name>